<evidence type="ECO:0000313" key="6">
    <source>
        <dbReference type="EMBL" id="QPC81432.1"/>
    </source>
</evidence>
<dbReference type="EMBL" id="CP062983">
    <property type="protein sequence ID" value="QPC81432.1"/>
    <property type="molecule type" value="Genomic_DNA"/>
</dbReference>
<protein>
    <recommendedName>
        <fullName evidence="5">Molybdopterin synthase sulfur carrier subunit</fullName>
    </recommendedName>
</protein>
<dbReference type="KEGG" id="pmet:G4Y79_17255"/>
<gene>
    <name evidence="6" type="primary">moaD</name>
    <name evidence="6" type="ORF">G4Y79_17255</name>
</gene>
<dbReference type="InterPro" id="IPR036563">
    <property type="entry name" value="MoaE_sf"/>
</dbReference>
<accession>A0A7S8IDC7</accession>
<keyword evidence="3" id="KW-0501">Molybdenum cofactor biosynthesis</keyword>
<keyword evidence="2" id="KW-0547">Nucleotide-binding</keyword>
<dbReference type="CDD" id="cd00754">
    <property type="entry name" value="Ubl_MoaD"/>
    <property type="match status" value="1"/>
</dbReference>
<dbReference type="RefSeq" id="WP_195169505.1">
    <property type="nucleotide sequence ID" value="NZ_CP062983.1"/>
</dbReference>
<evidence type="ECO:0000256" key="4">
    <source>
        <dbReference type="ARBA" id="ARBA00024200"/>
    </source>
</evidence>
<comment type="similarity">
    <text evidence="4">Belongs to the MoaD family.</text>
</comment>
<dbReference type="InterPro" id="IPR012675">
    <property type="entry name" value="Beta-grasp_dom_sf"/>
</dbReference>
<dbReference type="CDD" id="cd00756">
    <property type="entry name" value="MoaE"/>
    <property type="match status" value="1"/>
</dbReference>
<evidence type="ECO:0000256" key="1">
    <source>
        <dbReference type="ARBA" id="ARBA00005046"/>
    </source>
</evidence>
<dbReference type="Pfam" id="PF02391">
    <property type="entry name" value="MoaE"/>
    <property type="match status" value="1"/>
</dbReference>
<dbReference type="GO" id="GO:0006777">
    <property type="term" value="P:Mo-molybdopterin cofactor biosynthetic process"/>
    <property type="evidence" value="ECO:0007669"/>
    <property type="project" value="UniProtKB-KW"/>
</dbReference>
<sequence>MQVNVLFFATLRDMAGTRSLTLHFSPEQMTVADLRRDLIERYPDMAENIKAASVAVNEEFAFDAEAIKDGDAIALFPPVSGGSGDKPELFLLPTEPIDHDALIDAITTTATGAVCLFSGMVRGETQREGHLPQTQFLEYEAYEPMALAKMQQVAAEIREHWPLVEGIAIAQRLGKLEVGQNTVLIACSSPHRDDGCFEAARYGIDRLKQIVPVWKKEVGANGATWIEGDYKPNEADRANSE</sequence>
<dbReference type="SUPFAM" id="SSF54690">
    <property type="entry name" value="Molybdopterin synthase subunit MoaE"/>
    <property type="match status" value="1"/>
</dbReference>
<dbReference type="Gene3D" id="3.90.1170.40">
    <property type="entry name" value="Molybdopterin biosynthesis MoaE subunit"/>
    <property type="match status" value="1"/>
</dbReference>
<dbReference type="GO" id="GO:0000166">
    <property type="term" value="F:nucleotide binding"/>
    <property type="evidence" value="ECO:0007669"/>
    <property type="project" value="UniProtKB-KW"/>
</dbReference>
<evidence type="ECO:0000256" key="2">
    <source>
        <dbReference type="ARBA" id="ARBA00022741"/>
    </source>
</evidence>
<comment type="pathway">
    <text evidence="1">Cofactor biosynthesis; molybdopterin biosynthesis.</text>
</comment>
<dbReference type="Proteomes" id="UP000594468">
    <property type="component" value="Chromosome"/>
</dbReference>
<dbReference type="AlphaFoldDB" id="A0A7S8IDC7"/>
<evidence type="ECO:0000256" key="5">
    <source>
        <dbReference type="ARBA" id="ARBA00024247"/>
    </source>
</evidence>
<dbReference type="InterPro" id="IPR016155">
    <property type="entry name" value="Mopterin_synth/thiamin_S_b"/>
</dbReference>
<dbReference type="FunFam" id="3.10.20.30:FF:000010">
    <property type="entry name" value="Molybdopterin synthase sulfur carrier subunit"/>
    <property type="match status" value="1"/>
</dbReference>
<dbReference type="PANTHER" id="PTHR23404">
    <property type="entry name" value="MOLYBDOPTERIN SYNTHASE RELATED"/>
    <property type="match status" value="1"/>
</dbReference>
<dbReference type="InterPro" id="IPR003448">
    <property type="entry name" value="Mopterin_biosynth_MoaE"/>
</dbReference>
<dbReference type="NCBIfam" id="TIGR01682">
    <property type="entry name" value="moaD"/>
    <property type="match status" value="1"/>
</dbReference>
<dbReference type="Pfam" id="PF02597">
    <property type="entry name" value="ThiS"/>
    <property type="match status" value="1"/>
</dbReference>
<evidence type="ECO:0000313" key="7">
    <source>
        <dbReference type="Proteomes" id="UP000594468"/>
    </source>
</evidence>
<dbReference type="InterPro" id="IPR003749">
    <property type="entry name" value="ThiS/MoaD-like"/>
</dbReference>
<proteinExistence type="inferred from homology"/>
<dbReference type="SUPFAM" id="SSF54285">
    <property type="entry name" value="MoaD/ThiS"/>
    <property type="match status" value="1"/>
</dbReference>
<evidence type="ECO:0000256" key="3">
    <source>
        <dbReference type="ARBA" id="ARBA00023150"/>
    </source>
</evidence>
<organism evidence="6 7">
    <name type="scientific">Phototrophicus methaneseepsis</name>
    <dbReference type="NCBI Taxonomy" id="2710758"/>
    <lineage>
        <taxon>Bacteria</taxon>
        <taxon>Bacillati</taxon>
        <taxon>Chloroflexota</taxon>
        <taxon>Candidatus Thermofontia</taxon>
        <taxon>Phototrophicales</taxon>
        <taxon>Phototrophicaceae</taxon>
        <taxon>Phototrophicus</taxon>
    </lineage>
</organism>
<name>A0A7S8IDC7_9CHLR</name>
<reference evidence="6 7" key="1">
    <citation type="submission" date="2020-02" db="EMBL/GenBank/DDBJ databases">
        <authorList>
            <person name="Zheng R.K."/>
            <person name="Sun C.M."/>
        </authorList>
    </citation>
    <scope>NUCLEOTIDE SEQUENCE [LARGE SCALE GENOMIC DNA]</scope>
    <source>
        <strain evidence="7">rifampicinis</strain>
    </source>
</reference>
<keyword evidence="7" id="KW-1185">Reference proteome</keyword>
<dbReference type="Gene3D" id="3.10.20.30">
    <property type="match status" value="1"/>
</dbReference>